<dbReference type="OrthoDB" id="167398at2759"/>
<dbReference type="AlphaFoldDB" id="A0A9W4U6F8"/>
<comment type="caution">
    <text evidence="2">The sequence shown here is derived from an EMBL/GenBank/DDBJ whole genome shotgun (WGS) entry which is preliminary data.</text>
</comment>
<keyword evidence="1" id="KW-0732">Signal</keyword>
<accession>A0A9W4U6F8</accession>
<protein>
    <submittedName>
        <fullName evidence="2">Uncharacterized protein</fullName>
    </submittedName>
</protein>
<feature type="signal peptide" evidence="1">
    <location>
        <begin position="1"/>
        <end position="20"/>
    </location>
</feature>
<dbReference type="Proteomes" id="UP001152607">
    <property type="component" value="Unassembled WGS sequence"/>
</dbReference>
<keyword evidence="3" id="KW-1185">Reference proteome</keyword>
<evidence type="ECO:0000313" key="2">
    <source>
        <dbReference type="EMBL" id="CAI6285873.1"/>
    </source>
</evidence>
<reference evidence="2" key="1">
    <citation type="submission" date="2023-01" db="EMBL/GenBank/DDBJ databases">
        <authorList>
            <person name="Van Ghelder C."/>
            <person name="Rancurel C."/>
        </authorList>
    </citation>
    <scope>NUCLEOTIDE SEQUENCE</scope>
    <source>
        <strain evidence="2">CNCM I-4278</strain>
    </source>
</reference>
<gene>
    <name evidence="2" type="ORF">PDIGIT_LOCUS2297</name>
</gene>
<feature type="chain" id="PRO_5040898409" evidence="1">
    <location>
        <begin position="21"/>
        <end position="222"/>
    </location>
</feature>
<evidence type="ECO:0000313" key="3">
    <source>
        <dbReference type="Proteomes" id="UP001152607"/>
    </source>
</evidence>
<organism evidence="2 3">
    <name type="scientific">Periconia digitata</name>
    <dbReference type="NCBI Taxonomy" id="1303443"/>
    <lineage>
        <taxon>Eukaryota</taxon>
        <taxon>Fungi</taxon>
        <taxon>Dikarya</taxon>
        <taxon>Ascomycota</taxon>
        <taxon>Pezizomycotina</taxon>
        <taxon>Dothideomycetes</taxon>
        <taxon>Pleosporomycetidae</taxon>
        <taxon>Pleosporales</taxon>
        <taxon>Massarineae</taxon>
        <taxon>Periconiaceae</taxon>
        <taxon>Periconia</taxon>
    </lineage>
</organism>
<proteinExistence type="predicted"/>
<sequence>MKLLPSRLLVTCLFFPLTNAQNGLTGLPTKTYDPVCAMACVRSLYTLTLSCSTGGGSLGMTELTTSPGCWATNDDYLTSLAYCMRSHCPASEFSDSKLESFWELQATGQTNAGVQSVPAKWSFAQALAHASSKPTFTLSSDATVLNQTSLVNPSTYTSQYNVLYGVQRETSFENLSGQVLTPDHNLLEGLLTLRFLQQSHHSLFRFCSSDIAHVAPATPLHR</sequence>
<name>A0A9W4U6F8_9PLEO</name>
<evidence type="ECO:0000256" key="1">
    <source>
        <dbReference type="SAM" id="SignalP"/>
    </source>
</evidence>
<dbReference type="EMBL" id="CAOQHR010000001">
    <property type="protein sequence ID" value="CAI6285873.1"/>
    <property type="molecule type" value="Genomic_DNA"/>
</dbReference>